<dbReference type="EMBL" id="JAUIZM010000014">
    <property type="protein sequence ID" value="KAK1352799.1"/>
    <property type="molecule type" value="Genomic_DNA"/>
</dbReference>
<protein>
    <recommendedName>
        <fullName evidence="6">DUF4378 domain-containing protein</fullName>
    </recommendedName>
</protein>
<dbReference type="AlphaFoldDB" id="A0AAD8GRE2"/>
<feature type="compositionally biased region" description="Polar residues" evidence="1">
    <location>
        <begin position="156"/>
        <end position="165"/>
    </location>
</feature>
<dbReference type="PANTHER" id="PTHR47212">
    <property type="entry name" value="ADHESIN-LIKE PROTEIN, PUTATIVE (DUF3741)-RELATED"/>
    <property type="match status" value="1"/>
</dbReference>
<feature type="region of interest" description="Disordered" evidence="1">
    <location>
        <begin position="200"/>
        <end position="224"/>
    </location>
</feature>
<keyword evidence="5" id="KW-1185">Reference proteome</keyword>
<dbReference type="InterPro" id="IPR022212">
    <property type="entry name" value="DUF3741"/>
</dbReference>
<dbReference type="PANTHER" id="PTHR47212:SF4">
    <property type="entry name" value="ADHESIN-LIKE PROTEIN, PUTATIVE (DUF3741)-RELATED"/>
    <property type="match status" value="1"/>
</dbReference>
<dbReference type="InterPro" id="IPR025486">
    <property type="entry name" value="DUF4378"/>
</dbReference>
<comment type="caution">
    <text evidence="4">The sequence shown here is derived from an EMBL/GenBank/DDBJ whole genome shotgun (WGS) entry which is preliminary data.</text>
</comment>
<evidence type="ECO:0000259" key="3">
    <source>
        <dbReference type="Pfam" id="PF14309"/>
    </source>
</evidence>
<evidence type="ECO:0000313" key="5">
    <source>
        <dbReference type="Proteomes" id="UP001237642"/>
    </source>
</evidence>
<feature type="domain" description="DUF4378" evidence="3">
    <location>
        <begin position="544"/>
        <end position="643"/>
    </location>
</feature>
<dbReference type="Pfam" id="PF12552">
    <property type="entry name" value="DUF3741"/>
    <property type="match status" value="1"/>
</dbReference>
<gene>
    <name evidence="4" type="ORF">POM88_052637</name>
</gene>
<reference evidence="4" key="2">
    <citation type="submission" date="2023-05" db="EMBL/GenBank/DDBJ databases">
        <authorList>
            <person name="Schelkunov M.I."/>
        </authorList>
    </citation>
    <scope>NUCLEOTIDE SEQUENCE</scope>
    <source>
        <strain evidence="4">Hsosn_3</strain>
        <tissue evidence="4">Leaf</tissue>
    </source>
</reference>
<feature type="compositionally biased region" description="Basic and acidic residues" evidence="1">
    <location>
        <begin position="137"/>
        <end position="153"/>
    </location>
</feature>
<proteinExistence type="predicted"/>
<feature type="domain" description="DUF3741" evidence="2">
    <location>
        <begin position="92"/>
        <end position="126"/>
    </location>
</feature>
<name>A0AAD8GRE2_9APIA</name>
<feature type="region of interest" description="Disordered" evidence="1">
    <location>
        <begin position="137"/>
        <end position="168"/>
    </location>
</feature>
<accession>A0AAD8GRE2</accession>
<sequence length="654" mass="73611">MQKNIGKRTQISEKIQVNCKWKLIGICNNPQALVPNQNLLSNVKHENKHVTGSRRGSNDTPNLSKSCRGLQCEVPNEVVPVVTNEISFSKPTVDDELDKSRKLLEAFDILNSNSDLFLKLLGDPNSLLMKHIQSQKDLDDKTARTTPHQENKLPESGTSSATNKYQKPGHTVRKSLFEIMKDQHECPSKDDEIISTSISVSFPKTSQKEHGRHKSGKHRELGPSSTAQIAATTERAINNVQGTDVSCSNQRDLEAKRRLSRRLKNVAKRESLSGKESPKTLQRILSSLQDDSVVSSCPKMETELHMSSFSTSAIQLFTEDNSLQPKNEDVSEKQNYMRPDEALKTLKFDAKILGTGFLSEDLSSDACQNNWKVNDTIQSVSVNLSEMPLKENNSHSTNAEEGTNTTKTRKQYQYLKCITQDVHLENKTITSSAEVPSSNPISKYKVELEERFDDTEEHLSPVSVLDSLFSEDATSPGNKNNHLAKPQVEPVHANIEEKSVKVDHKLNICSCIRTVLQASELNWKELSENSRSSGQLLNLFSVDKRDLFADFLNDVLLEVSQHNVECITWSSFIRPDTQAFSVLGKDVVEEVMKEVQWYLVPSILPRKLEHIVGKDMEKPQCWSGTRRDTEDIVIQIVDDVLDESIIETIFAIEE</sequence>
<evidence type="ECO:0000259" key="2">
    <source>
        <dbReference type="Pfam" id="PF12552"/>
    </source>
</evidence>
<dbReference type="Proteomes" id="UP001237642">
    <property type="component" value="Unassembled WGS sequence"/>
</dbReference>
<evidence type="ECO:0000256" key="1">
    <source>
        <dbReference type="SAM" id="MobiDB-lite"/>
    </source>
</evidence>
<evidence type="ECO:0008006" key="6">
    <source>
        <dbReference type="Google" id="ProtNLM"/>
    </source>
</evidence>
<reference evidence="4" key="1">
    <citation type="submission" date="2023-02" db="EMBL/GenBank/DDBJ databases">
        <title>Genome of toxic invasive species Heracleum sosnowskyi carries increased number of genes despite the absence of recent whole-genome duplications.</title>
        <authorList>
            <person name="Schelkunov M."/>
            <person name="Shtratnikova V."/>
            <person name="Makarenko M."/>
            <person name="Klepikova A."/>
            <person name="Omelchenko D."/>
            <person name="Novikova G."/>
            <person name="Obukhova E."/>
            <person name="Bogdanov V."/>
            <person name="Penin A."/>
            <person name="Logacheva M."/>
        </authorList>
    </citation>
    <scope>NUCLEOTIDE SEQUENCE</scope>
    <source>
        <strain evidence="4">Hsosn_3</strain>
        <tissue evidence="4">Leaf</tissue>
    </source>
</reference>
<organism evidence="4 5">
    <name type="scientific">Heracleum sosnowskyi</name>
    <dbReference type="NCBI Taxonomy" id="360622"/>
    <lineage>
        <taxon>Eukaryota</taxon>
        <taxon>Viridiplantae</taxon>
        <taxon>Streptophyta</taxon>
        <taxon>Embryophyta</taxon>
        <taxon>Tracheophyta</taxon>
        <taxon>Spermatophyta</taxon>
        <taxon>Magnoliopsida</taxon>
        <taxon>eudicotyledons</taxon>
        <taxon>Gunneridae</taxon>
        <taxon>Pentapetalae</taxon>
        <taxon>asterids</taxon>
        <taxon>campanulids</taxon>
        <taxon>Apiales</taxon>
        <taxon>Apiaceae</taxon>
        <taxon>Apioideae</taxon>
        <taxon>apioid superclade</taxon>
        <taxon>Tordylieae</taxon>
        <taxon>Tordyliinae</taxon>
        <taxon>Heracleum</taxon>
    </lineage>
</organism>
<evidence type="ECO:0000313" key="4">
    <source>
        <dbReference type="EMBL" id="KAK1352799.1"/>
    </source>
</evidence>
<dbReference type="Pfam" id="PF14309">
    <property type="entry name" value="DUF4378"/>
    <property type="match status" value="1"/>
</dbReference>